<evidence type="ECO:0000313" key="1">
    <source>
        <dbReference type="Proteomes" id="UP000515158"/>
    </source>
</evidence>
<dbReference type="GeneID" id="117640454"/>
<gene>
    <name evidence="2" type="primary">LOC117640454</name>
</gene>
<dbReference type="Proteomes" id="UP000515158">
    <property type="component" value="Unplaced"/>
</dbReference>
<dbReference type="RefSeq" id="XP_034232848.1">
    <property type="nucleotide sequence ID" value="XM_034376957.1"/>
</dbReference>
<name>A0A6P8Y082_THRPL</name>
<sequence>MKRVQERRSKRHAERVNEYDFWVELFHHMDRSNAIVRYFYGELQEAERNGRRGIINFSCIGASTYSGAISAAIEFGNNPSGGVTSREMRNMLELARNTLRARQSDAFSSGCGSDDQQAIDAHAQLQRTHSHAISQWASIVRAFESGAEALERVERLRNAPANAGQVIFW</sequence>
<evidence type="ECO:0000313" key="2">
    <source>
        <dbReference type="RefSeq" id="XP_034232848.1"/>
    </source>
</evidence>
<reference evidence="2" key="1">
    <citation type="submission" date="2025-08" db="UniProtKB">
        <authorList>
            <consortium name="RefSeq"/>
        </authorList>
    </citation>
    <scope>IDENTIFICATION</scope>
    <source>
        <tissue evidence="2">Total insect</tissue>
    </source>
</reference>
<organism evidence="2">
    <name type="scientific">Thrips palmi</name>
    <name type="common">Melon thrips</name>
    <dbReference type="NCBI Taxonomy" id="161013"/>
    <lineage>
        <taxon>Eukaryota</taxon>
        <taxon>Metazoa</taxon>
        <taxon>Ecdysozoa</taxon>
        <taxon>Arthropoda</taxon>
        <taxon>Hexapoda</taxon>
        <taxon>Insecta</taxon>
        <taxon>Pterygota</taxon>
        <taxon>Neoptera</taxon>
        <taxon>Paraneoptera</taxon>
        <taxon>Thysanoptera</taxon>
        <taxon>Terebrantia</taxon>
        <taxon>Thripoidea</taxon>
        <taxon>Thripidae</taxon>
        <taxon>Thrips</taxon>
    </lineage>
</organism>
<accession>A0A6P8Y082</accession>
<dbReference type="InParanoid" id="A0A6P8Y082"/>
<dbReference type="AlphaFoldDB" id="A0A6P8Y082"/>
<proteinExistence type="predicted"/>
<keyword evidence="1" id="KW-1185">Reference proteome</keyword>
<protein>
    <submittedName>
        <fullName evidence="2">Uncharacterized protein LOC117640454</fullName>
    </submittedName>
</protein>
<dbReference type="KEGG" id="tpal:117640454"/>